<organism evidence="5 6">
    <name type="scientific">Aspergillus sydowii CBS 593.65</name>
    <dbReference type="NCBI Taxonomy" id="1036612"/>
    <lineage>
        <taxon>Eukaryota</taxon>
        <taxon>Fungi</taxon>
        <taxon>Dikarya</taxon>
        <taxon>Ascomycota</taxon>
        <taxon>Pezizomycotina</taxon>
        <taxon>Eurotiomycetes</taxon>
        <taxon>Eurotiomycetidae</taxon>
        <taxon>Eurotiales</taxon>
        <taxon>Aspergillaceae</taxon>
        <taxon>Aspergillus</taxon>
        <taxon>Aspergillus subgen. Nidulantes</taxon>
    </lineage>
</organism>
<evidence type="ECO:0000256" key="2">
    <source>
        <dbReference type="SAM" id="Phobius"/>
    </source>
</evidence>
<proteinExistence type="predicted"/>
<dbReference type="PANTHER" id="PTHR42028">
    <property type="entry name" value="CHROMOSOME 1, WHOLE GENOME SHOTGUN SEQUENCE"/>
    <property type="match status" value="1"/>
</dbReference>
<name>A0A1L9T8C9_9EURO</name>
<dbReference type="VEuPathDB" id="FungiDB:ASPSYDRAFT_48914"/>
<feature type="compositionally biased region" description="Low complexity" evidence="1">
    <location>
        <begin position="43"/>
        <end position="67"/>
    </location>
</feature>
<dbReference type="InterPro" id="IPR055561">
    <property type="entry name" value="DUF7137"/>
</dbReference>
<dbReference type="OrthoDB" id="2435509at2759"/>
<keyword evidence="2" id="KW-0812">Transmembrane</keyword>
<keyword evidence="6" id="KW-1185">Reference proteome</keyword>
<evidence type="ECO:0000259" key="4">
    <source>
        <dbReference type="Pfam" id="PF23585"/>
    </source>
</evidence>
<feature type="signal peptide" evidence="3">
    <location>
        <begin position="1"/>
        <end position="21"/>
    </location>
</feature>
<feature type="chain" id="PRO_5009887611" description="DUF7137 domain-containing protein" evidence="3">
    <location>
        <begin position="22"/>
        <end position="275"/>
    </location>
</feature>
<sequence>MRFPSLFPIACVLLLVVLSTAWQPDGLLGNGQLLPRADDADSDTQTAAESATTGASPSAEETATATKSSDKDSEETDSPTTTKSSSDSKTTSHSNKTTSVDPRLPPGGISMISPASTSTTYYKIDEIITFVWNYTSLSITPSAVNVVASCSLNSATYTISSNMSVEETQTVKWDTGKYQANATAPLLTATYTLIVYDESKDIDDTAGAGELGKGTYMFGMYEPKAYTPLSEFVCATCSGAMSSMGLLGLKMAVGMSLITFLSFTWFAGSFGLFST</sequence>
<feature type="domain" description="DUF7137" evidence="4">
    <location>
        <begin position="104"/>
        <end position="236"/>
    </location>
</feature>
<keyword evidence="2" id="KW-0472">Membrane</keyword>
<dbReference type="Proteomes" id="UP000184356">
    <property type="component" value="Unassembled WGS sequence"/>
</dbReference>
<keyword evidence="2" id="KW-1133">Transmembrane helix</keyword>
<gene>
    <name evidence="5" type="ORF">ASPSYDRAFT_48914</name>
</gene>
<feature type="region of interest" description="Disordered" evidence="1">
    <location>
        <begin position="38"/>
        <end position="111"/>
    </location>
</feature>
<dbReference type="AlphaFoldDB" id="A0A1L9T8C9"/>
<protein>
    <recommendedName>
        <fullName evidence="4">DUF7137 domain-containing protein</fullName>
    </recommendedName>
</protein>
<dbReference type="RefSeq" id="XP_040699504.1">
    <property type="nucleotide sequence ID" value="XM_040847734.1"/>
</dbReference>
<evidence type="ECO:0000256" key="1">
    <source>
        <dbReference type="SAM" id="MobiDB-lite"/>
    </source>
</evidence>
<dbReference type="GeneID" id="63763807"/>
<dbReference type="PANTHER" id="PTHR42028:SF1">
    <property type="entry name" value="YALI0E30657P"/>
    <property type="match status" value="1"/>
</dbReference>
<feature type="compositionally biased region" description="Low complexity" evidence="1">
    <location>
        <begin position="78"/>
        <end position="99"/>
    </location>
</feature>
<reference evidence="6" key="1">
    <citation type="journal article" date="2017" name="Genome Biol.">
        <title>Comparative genomics reveals high biological diversity and specific adaptations in the industrially and medically important fungal genus Aspergillus.</title>
        <authorList>
            <person name="de Vries R.P."/>
            <person name="Riley R."/>
            <person name="Wiebenga A."/>
            <person name="Aguilar-Osorio G."/>
            <person name="Amillis S."/>
            <person name="Uchima C.A."/>
            <person name="Anderluh G."/>
            <person name="Asadollahi M."/>
            <person name="Askin M."/>
            <person name="Barry K."/>
            <person name="Battaglia E."/>
            <person name="Bayram O."/>
            <person name="Benocci T."/>
            <person name="Braus-Stromeyer S.A."/>
            <person name="Caldana C."/>
            <person name="Canovas D."/>
            <person name="Cerqueira G.C."/>
            <person name="Chen F."/>
            <person name="Chen W."/>
            <person name="Choi C."/>
            <person name="Clum A."/>
            <person name="Dos Santos R.A."/>
            <person name="Damasio A.R."/>
            <person name="Diallinas G."/>
            <person name="Emri T."/>
            <person name="Fekete E."/>
            <person name="Flipphi M."/>
            <person name="Freyberg S."/>
            <person name="Gallo A."/>
            <person name="Gournas C."/>
            <person name="Habgood R."/>
            <person name="Hainaut M."/>
            <person name="Harispe M.L."/>
            <person name="Henrissat B."/>
            <person name="Hilden K.S."/>
            <person name="Hope R."/>
            <person name="Hossain A."/>
            <person name="Karabika E."/>
            <person name="Karaffa L."/>
            <person name="Karanyi Z."/>
            <person name="Krasevec N."/>
            <person name="Kuo A."/>
            <person name="Kusch H."/>
            <person name="LaButti K."/>
            <person name="Lagendijk E.L."/>
            <person name="Lapidus A."/>
            <person name="Levasseur A."/>
            <person name="Lindquist E."/>
            <person name="Lipzen A."/>
            <person name="Logrieco A.F."/>
            <person name="MacCabe A."/>
            <person name="Maekelae M.R."/>
            <person name="Malavazi I."/>
            <person name="Melin P."/>
            <person name="Meyer V."/>
            <person name="Mielnichuk N."/>
            <person name="Miskei M."/>
            <person name="Molnar A.P."/>
            <person name="Mule G."/>
            <person name="Ngan C.Y."/>
            <person name="Orejas M."/>
            <person name="Orosz E."/>
            <person name="Ouedraogo J.P."/>
            <person name="Overkamp K.M."/>
            <person name="Park H.-S."/>
            <person name="Perrone G."/>
            <person name="Piumi F."/>
            <person name="Punt P.J."/>
            <person name="Ram A.F."/>
            <person name="Ramon A."/>
            <person name="Rauscher S."/>
            <person name="Record E."/>
            <person name="Riano-Pachon D.M."/>
            <person name="Robert V."/>
            <person name="Roehrig J."/>
            <person name="Ruller R."/>
            <person name="Salamov A."/>
            <person name="Salih N.S."/>
            <person name="Samson R.A."/>
            <person name="Sandor E."/>
            <person name="Sanguinetti M."/>
            <person name="Schuetze T."/>
            <person name="Sepcic K."/>
            <person name="Shelest E."/>
            <person name="Sherlock G."/>
            <person name="Sophianopoulou V."/>
            <person name="Squina F.M."/>
            <person name="Sun H."/>
            <person name="Susca A."/>
            <person name="Todd R.B."/>
            <person name="Tsang A."/>
            <person name="Unkles S.E."/>
            <person name="van de Wiele N."/>
            <person name="van Rossen-Uffink D."/>
            <person name="Oliveira J.V."/>
            <person name="Vesth T.C."/>
            <person name="Visser J."/>
            <person name="Yu J.-H."/>
            <person name="Zhou M."/>
            <person name="Andersen M.R."/>
            <person name="Archer D.B."/>
            <person name="Baker S.E."/>
            <person name="Benoit I."/>
            <person name="Brakhage A.A."/>
            <person name="Braus G.H."/>
            <person name="Fischer R."/>
            <person name="Frisvad J.C."/>
            <person name="Goldman G.H."/>
            <person name="Houbraken J."/>
            <person name="Oakley B."/>
            <person name="Pocsi I."/>
            <person name="Scazzocchio C."/>
            <person name="Seiboth B."/>
            <person name="vanKuyk P.A."/>
            <person name="Wortman J."/>
            <person name="Dyer P.S."/>
            <person name="Grigoriev I.V."/>
        </authorList>
    </citation>
    <scope>NUCLEOTIDE SEQUENCE [LARGE SCALE GENOMIC DNA]</scope>
    <source>
        <strain evidence="6">CBS 593.65</strain>
    </source>
</reference>
<feature type="transmembrane region" description="Helical" evidence="2">
    <location>
        <begin position="251"/>
        <end position="273"/>
    </location>
</feature>
<keyword evidence="3" id="KW-0732">Signal</keyword>
<dbReference type="Pfam" id="PF23585">
    <property type="entry name" value="DUF7137"/>
    <property type="match status" value="1"/>
</dbReference>
<dbReference type="EMBL" id="KV878592">
    <property type="protein sequence ID" value="OJJ55698.1"/>
    <property type="molecule type" value="Genomic_DNA"/>
</dbReference>
<evidence type="ECO:0000313" key="6">
    <source>
        <dbReference type="Proteomes" id="UP000184356"/>
    </source>
</evidence>
<evidence type="ECO:0000256" key="3">
    <source>
        <dbReference type="SAM" id="SignalP"/>
    </source>
</evidence>
<evidence type="ECO:0000313" key="5">
    <source>
        <dbReference type="EMBL" id="OJJ55698.1"/>
    </source>
</evidence>
<accession>A0A1L9T8C9</accession>